<evidence type="ECO:0000256" key="1">
    <source>
        <dbReference type="SAM" id="SignalP"/>
    </source>
</evidence>
<reference evidence="3 4" key="1">
    <citation type="submission" date="2019-06" db="EMBL/GenBank/DDBJ databases">
        <title>Genome sequence analysis of &gt;100 Bacillus licheniformis strains suggests intrinsic resistance to this species.</title>
        <authorList>
            <person name="Wels M."/>
            <person name="Siezen R.J."/>
            <person name="Johansen E."/>
            <person name="Stuer-Lauridsen B."/>
            <person name="Bjerre K."/>
            <person name="Nielsen B.K.K."/>
        </authorList>
    </citation>
    <scope>NUCLEOTIDE SEQUENCE [LARGE SCALE GENOMIC DNA]</scope>
    <source>
        <strain evidence="3 4">BAC-16736</strain>
    </source>
</reference>
<organism evidence="3 4">
    <name type="scientific">Bacillus licheniformis</name>
    <dbReference type="NCBI Taxonomy" id="1402"/>
    <lineage>
        <taxon>Bacteria</taxon>
        <taxon>Bacillati</taxon>
        <taxon>Bacillota</taxon>
        <taxon>Bacilli</taxon>
        <taxon>Bacillales</taxon>
        <taxon>Bacillaceae</taxon>
        <taxon>Bacillus</taxon>
    </lineage>
</organism>
<dbReference type="OMA" id="WSGELKH"/>
<evidence type="ECO:0000313" key="3">
    <source>
        <dbReference type="EMBL" id="TWL31688.1"/>
    </source>
</evidence>
<name>A0A1Y0YJS4_BACLI</name>
<gene>
    <name evidence="3" type="ORF">CHCC16736_0856</name>
    <name evidence="2" type="ORF">I6G80_07960</name>
</gene>
<reference evidence="2 5" key="2">
    <citation type="submission" date="2020-12" db="EMBL/GenBank/DDBJ databases">
        <title>FDA dAtabase for Regulatory Grade micrObial Sequences (FDA-ARGOS): Supporting development and validation of Infectious Disease Dx tests.</title>
        <authorList>
            <person name="Nelson B."/>
            <person name="Plummer A."/>
            <person name="Tallon L."/>
            <person name="Sadzewicz L."/>
            <person name="Zhao X."/>
            <person name="Boylan J."/>
            <person name="Ott S."/>
            <person name="Bowen H."/>
            <person name="Vavikolanu K."/>
            <person name="Mehta A."/>
            <person name="Aluvathingal J."/>
            <person name="Nadendla S."/>
            <person name="Myers T."/>
            <person name="Yan Y."/>
            <person name="Sichtig H."/>
        </authorList>
    </citation>
    <scope>NUCLEOTIDE SEQUENCE [LARGE SCALE GENOMIC DNA]</scope>
    <source>
        <strain evidence="2 5">FDAARGOS_923</strain>
    </source>
</reference>
<evidence type="ECO:0000313" key="5">
    <source>
        <dbReference type="Proteomes" id="UP000595038"/>
    </source>
</evidence>
<dbReference type="EMBL" id="NILC01000010">
    <property type="protein sequence ID" value="TWL31688.1"/>
    <property type="molecule type" value="Genomic_DNA"/>
</dbReference>
<feature type="signal peptide" evidence="1">
    <location>
        <begin position="1"/>
        <end position="27"/>
    </location>
</feature>
<proteinExistence type="predicted"/>
<feature type="chain" id="PRO_5041122020" evidence="1">
    <location>
        <begin position="28"/>
        <end position="127"/>
    </location>
</feature>
<dbReference type="Proteomes" id="UP000435910">
    <property type="component" value="Unassembled WGS sequence"/>
</dbReference>
<dbReference type="AlphaFoldDB" id="A0A1Y0YJS4"/>
<keyword evidence="1" id="KW-0732">Signal</keyword>
<accession>A0A1Y0YJS4</accession>
<dbReference type="Proteomes" id="UP000595038">
    <property type="component" value="Chromosome"/>
</dbReference>
<dbReference type="GeneID" id="92859976"/>
<dbReference type="RefSeq" id="WP_003185033.1">
    <property type="nucleotide sequence ID" value="NZ_BEXU01000021.1"/>
</dbReference>
<dbReference type="EMBL" id="CP065647">
    <property type="protein sequence ID" value="QPR74188.1"/>
    <property type="molecule type" value="Genomic_DNA"/>
</dbReference>
<evidence type="ECO:0000313" key="2">
    <source>
        <dbReference type="EMBL" id="QPR74188.1"/>
    </source>
</evidence>
<evidence type="ECO:0000313" key="4">
    <source>
        <dbReference type="Proteomes" id="UP000435910"/>
    </source>
</evidence>
<sequence length="127" mass="14075">MKMLKKAVLIAAVFLLAAFAGSTEAFAMPSKGAVKFRTDANTYTKSATSIVVTGKSPVTGTMIAVRLINKKGTVLIYRDVHLTRGKPHFRVSFPTKKLKPGKYDVWVDAVKGKKWHGELKRYIVIKH</sequence>
<protein>
    <submittedName>
        <fullName evidence="3">Uncharacterized protein</fullName>
    </submittedName>
</protein>